<evidence type="ECO:0000313" key="2">
    <source>
        <dbReference type="Proteomes" id="UP000603865"/>
    </source>
</evidence>
<reference evidence="1" key="2">
    <citation type="submission" date="2020-09" db="EMBL/GenBank/DDBJ databases">
        <authorList>
            <person name="Sun Q."/>
            <person name="Ohkuma M."/>
        </authorList>
    </citation>
    <scope>NUCLEOTIDE SEQUENCE</scope>
    <source>
        <strain evidence="1">JCM 31311</strain>
    </source>
</reference>
<organism evidence="1 2">
    <name type="scientific">Deinococcus ruber</name>
    <dbReference type="NCBI Taxonomy" id="1848197"/>
    <lineage>
        <taxon>Bacteria</taxon>
        <taxon>Thermotogati</taxon>
        <taxon>Deinococcota</taxon>
        <taxon>Deinococci</taxon>
        <taxon>Deinococcales</taxon>
        <taxon>Deinococcaceae</taxon>
        <taxon>Deinococcus</taxon>
    </lineage>
</organism>
<evidence type="ECO:0000313" key="1">
    <source>
        <dbReference type="EMBL" id="GGQ99772.1"/>
    </source>
</evidence>
<protein>
    <submittedName>
        <fullName evidence="1">Uncharacterized protein</fullName>
    </submittedName>
</protein>
<gene>
    <name evidence="1" type="ORF">GCM10008957_10510</name>
</gene>
<accession>A0A918C0P5</accession>
<proteinExistence type="predicted"/>
<dbReference type="AlphaFoldDB" id="A0A918C0P5"/>
<comment type="caution">
    <text evidence="1">The sequence shown here is derived from an EMBL/GenBank/DDBJ whole genome shotgun (WGS) entry which is preliminary data.</text>
</comment>
<dbReference type="RefSeq" id="WP_189088479.1">
    <property type="nucleotide sequence ID" value="NZ_BMQL01000004.1"/>
</dbReference>
<keyword evidence="2" id="KW-1185">Reference proteome</keyword>
<dbReference type="Proteomes" id="UP000603865">
    <property type="component" value="Unassembled WGS sequence"/>
</dbReference>
<reference evidence="1" key="1">
    <citation type="journal article" date="2014" name="Int. J. Syst. Evol. Microbiol.">
        <title>Complete genome sequence of Corynebacterium casei LMG S-19264T (=DSM 44701T), isolated from a smear-ripened cheese.</title>
        <authorList>
            <consortium name="US DOE Joint Genome Institute (JGI-PGF)"/>
            <person name="Walter F."/>
            <person name="Albersmeier A."/>
            <person name="Kalinowski J."/>
            <person name="Ruckert C."/>
        </authorList>
    </citation>
    <scope>NUCLEOTIDE SEQUENCE</scope>
    <source>
        <strain evidence="1">JCM 31311</strain>
    </source>
</reference>
<name>A0A918C0P5_9DEIO</name>
<sequence length="100" mass="11437">MTPAPQLPPLLLRLLHDLGDFRAGGRNEGVFEWQWTGPGSVPELHDLGRPELGLDLLPFPPTPQQRAILRKHGYTEQTRWHSYIRQGRPSFCSTTTRDRP</sequence>
<dbReference type="EMBL" id="BMQL01000004">
    <property type="protein sequence ID" value="GGQ99772.1"/>
    <property type="molecule type" value="Genomic_DNA"/>
</dbReference>